<accession>A0A915EDZ4</accession>
<dbReference type="PANTHER" id="PTHR38613">
    <property type="entry name" value="PROTEIN CBG03211-RELATED"/>
    <property type="match status" value="1"/>
</dbReference>
<dbReference type="PANTHER" id="PTHR38613:SF2">
    <property type="entry name" value="GLYCINE-RICH PROTEIN"/>
    <property type="match status" value="1"/>
</dbReference>
<evidence type="ECO:0000313" key="1">
    <source>
        <dbReference type="Proteomes" id="UP000887574"/>
    </source>
</evidence>
<dbReference type="WBParaSite" id="jg4857">
    <property type="protein sequence ID" value="jg4857"/>
    <property type="gene ID" value="jg4857"/>
</dbReference>
<dbReference type="Proteomes" id="UP000887574">
    <property type="component" value="Unplaced"/>
</dbReference>
<evidence type="ECO:0000313" key="2">
    <source>
        <dbReference type="WBParaSite" id="jg4857"/>
    </source>
</evidence>
<organism evidence="1 2">
    <name type="scientific">Ditylenchus dipsaci</name>
    <dbReference type="NCBI Taxonomy" id="166011"/>
    <lineage>
        <taxon>Eukaryota</taxon>
        <taxon>Metazoa</taxon>
        <taxon>Ecdysozoa</taxon>
        <taxon>Nematoda</taxon>
        <taxon>Chromadorea</taxon>
        <taxon>Rhabditida</taxon>
        <taxon>Tylenchina</taxon>
        <taxon>Tylenchomorpha</taxon>
        <taxon>Sphaerularioidea</taxon>
        <taxon>Anguinidae</taxon>
        <taxon>Anguininae</taxon>
        <taxon>Ditylenchus</taxon>
    </lineage>
</organism>
<proteinExistence type="predicted"/>
<reference evidence="2" key="1">
    <citation type="submission" date="2022-11" db="UniProtKB">
        <authorList>
            <consortium name="WormBaseParasite"/>
        </authorList>
    </citation>
    <scope>IDENTIFICATION</scope>
</reference>
<sequence>MMRQFRYTCQPSKSLRLDLVEFCKEYSQLCNVPNTHRLPGPGGYWRPGTTQGSTGNIGVNGNFGFGIGSVPGLEVNAGWGVGVGPLPGLENMDNIGVGLNYNLGLLGAASQPEKFRRGMDKSSDAKGGLVGVSGGWG</sequence>
<protein>
    <submittedName>
        <fullName evidence="2">Uncharacterized protein</fullName>
    </submittedName>
</protein>
<dbReference type="AlphaFoldDB" id="A0A915EDZ4"/>
<name>A0A915EDZ4_9BILA</name>
<keyword evidence="1" id="KW-1185">Reference proteome</keyword>